<evidence type="ECO:0000313" key="2">
    <source>
        <dbReference type="Proteomes" id="UP000595095"/>
    </source>
</evidence>
<accession>A0A7S9E049</accession>
<evidence type="ECO:0000313" key="1">
    <source>
        <dbReference type="EMBL" id="QPG06873.1"/>
    </source>
</evidence>
<reference evidence="1 2" key="1">
    <citation type="submission" date="2020-11" db="EMBL/GenBank/DDBJ databases">
        <title>Complete genome sequence for Salinimonas sp. strain G2-b.</title>
        <authorList>
            <person name="Park S.-J."/>
        </authorList>
    </citation>
    <scope>NUCLEOTIDE SEQUENCE [LARGE SCALE GENOMIC DNA]</scope>
    <source>
        <strain evidence="1 2">G2-b</strain>
    </source>
</reference>
<dbReference type="EMBL" id="CP064795">
    <property type="protein sequence ID" value="QPG06873.1"/>
    <property type="molecule type" value="Genomic_DNA"/>
</dbReference>
<keyword evidence="2" id="KW-1185">Reference proteome</keyword>
<sequence>MNIQIEYQFETEQKAYRFLNTARHFDAQNLKVKFGRSDHHVQVAYEYADHQFDTTASDLDDLARELEGEEVK</sequence>
<gene>
    <name evidence="1" type="ORF">IT774_07065</name>
</gene>
<dbReference type="Proteomes" id="UP000595095">
    <property type="component" value="Chromosome"/>
</dbReference>
<proteinExistence type="predicted"/>
<protein>
    <submittedName>
        <fullName evidence="1">Uncharacterized protein</fullName>
    </submittedName>
</protein>
<organism evidence="1 2">
    <name type="scientific">Salinimonas marina</name>
    <dbReference type="NCBI Taxonomy" id="2785918"/>
    <lineage>
        <taxon>Bacteria</taxon>
        <taxon>Pseudomonadati</taxon>
        <taxon>Pseudomonadota</taxon>
        <taxon>Gammaproteobacteria</taxon>
        <taxon>Alteromonadales</taxon>
        <taxon>Alteromonadaceae</taxon>
        <taxon>Alteromonas/Salinimonas group</taxon>
        <taxon>Salinimonas</taxon>
    </lineage>
</organism>
<dbReference type="RefSeq" id="WP_195811946.1">
    <property type="nucleotide sequence ID" value="NZ_CP064795.1"/>
</dbReference>
<name>A0A7S9E049_9ALTE</name>
<dbReference type="AlphaFoldDB" id="A0A7S9E049"/>
<dbReference type="KEGG" id="smaa:IT774_07065"/>